<reference evidence="1 2" key="1">
    <citation type="submission" date="2014-04" db="EMBL/GenBank/DDBJ databases">
        <authorList>
            <consortium name="DOE Joint Genome Institute"/>
            <person name="Kuo A."/>
            <person name="Zuccaro A."/>
            <person name="Kohler A."/>
            <person name="Nagy L.G."/>
            <person name="Floudas D."/>
            <person name="Copeland A."/>
            <person name="Barry K.W."/>
            <person name="Cichocki N."/>
            <person name="Veneault-Fourrey C."/>
            <person name="LaButti K."/>
            <person name="Lindquist E.A."/>
            <person name="Lipzen A."/>
            <person name="Lundell T."/>
            <person name="Morin E."/>
            <person name="Murat C."/>
            <person name="Sun H."/>
            <person name="Tunlid A."/>
            <person name="Henrissat B."/>
            <person name="Grigoriev I.V."/>
            <person name="Hibbett D.S."/>
            <person name="Martin F."/>
            <person name="Nordberg H.P."/>
            <person name="Cantor M.N."/>
            <person name="Hua S.X."/>
        </authorList>
    </citation>
    <scope>NUCLEOTIDE SEQUENCE [LARGE SCALE GENOMIC DNA]</scope>
    <source>
        <strain evidence="1 2">MAFF 305830</strain>
    </source>
</reference>
<sequence length="235" mass="26173">MPGKFCKSCGRGPLLEQFSCRGCPPQSSETSYDLCFECSWNCAREAHTSKWGGDHAFQLFRLRRLCDHCDQEIKTDFLMCTACRQDGGCYDLCLSCVLGRDGVERHKAMTSHEHVFRQVLISTFIPAKSAQPFDTHERWWCNICGQELTAAFFHCQGCGTGSSGFDMCISCADQGGLFRHGVAPIHQFLHVTPTFTPPPNPPQAFPASPGGFVHTNKPPMYDHMPPGNSGYYESM</sequence>
<gene>
    <name evidence="1" type="ORF">M408DRAFT_233595</name>
</gene>
<proteinExistence type="predicted"/>
<evidence type="ECO:0000313" key="2">
    <source>
        <dbReference type="Proteomes" id="UP000054097"/>
    </source>
</evidence>
<keyword evidence="2" id="KW-1185">Reference proteome</keyword>
<evidence type="ECO:0008006" key="3">
    <source>
        <dbReference type="Google" id="ProtNLM"/>
    </source>
</evidence>
<accession>A0A0C3AYS7</accession>
<dbReference type="HOGENOM" id="CLU_1283708_0_0_1"/>
<organism evidence="1 2">
    <name type="scientific">Serendipita vermifera MAFF 305830</name>
    <dbReference type="NCBI Taxonomy" id="933852"/>
    <lineage>
        <taxon>Eukaryota</taxon>
        <taxon>Fungi</taxon>
        <taxon>Dikarya</taxon>
        <taxon>Basidiomycota</taxon>
        <taxon>Agaricomycotina</taxon>
        <taxon>Agaricomycetes</taxon>
        <taxon>Sebacinales</taxon>
        <taxon>Serendipitaceae</taxon>
        <taxon>Serendipita</taxon>
    </lineage>
</organism>
<reference evidence="2" key="2">
    <citation type="submission" date="2015-01" db="EMBL/GenBank/DDBJ databases">
        <title>Evolutionary Origins and Diversification of the Mycorrhizal Mutualists.</title>
        <authorList>
            <consortium name="DOE Joint Genome Institute"/>
            <consortium name="Mycorrhizal Genomics Consortium"/>
            <person name="Kohler A."/>
            <person name="Kuo A."/>
            <person name="Nagy L.G."/>
            <person name="Floudas D."/>
            <person name="Copeland A."/>
            <person name="Barry K.W."/>
            <person name="Cichocki N."/>
            <person name="Veneault-Fourrey C."/>
            <person name="LaButti K."/>
            <person name="Lindquist E.A."/>
            <person name="Lipzen A."/>
            <person name="Lundell T."/>
            <person name="Morin E."/>
            <person name="Murat C."/>
            <person name="Riley R."/>
            <person name="Ohm R."/>
            <person name="Sun H."/>
            <person name="Tunlid A."/>
            <person name="Henrissat B."/>
            <person name="Grigoriev I.V."/>
            <person name="Hibbett D.S."/>
            <person name="Martin F."/>
        </authorList>
    </citation>
    <scope>NUCLEOTIDE SEQUENCE [LARGE SCALE GENOMIC DNA]</scope>
    <source>
        <strain evidence="2">MAFF 305830</strain>
    </source>
</reference>
<evidence type="ECO:0000313" key="1">
    <source>
        <dbReference type="EMBL" id="KIM24426.1"/>
    </source>
</evidence>
<name>A0A0C3AYS7_SERVB</name>
<dbReference type="OrthoDB" id="3233162at2759"/>
<dbReference type="SUPFAM" id="SSF57850">
    <property type="entry name" value="RING/U-box"/>
    <property type="match status" value="1"/>
</dbReference>
<dbReference type="AlphaFoldDB" id="A0A0C3AYS7"/>
<dbReference type="EMBL" id="KN824324">
    <property type="protein sequence ID" value="KIM24426.1"/>
    <property type="molecule type" value="Genomic_DNA"/>
</dbReference>
<dbReference type="Proteomes" id="UP000054097">
    <property type="component" value="Unassembled WGS sequence"/>
</dbReference>
<protein>
    <recommendedName>
        <fullName evidence="3">ZZ-type domain-containing protein</fullName>
    </recommendedName>
</protein>